<dbReference type="AlphaFoldDB" id="A0AAD9FR16"/>
<proteinExistence type="predicted"/>
<sequence length="255" mass="25209">MTFAAGLQGRGANEFSFEPSDLTNFNHGTALNPQIISQFMCDTFVNQCGKSKTTSDTCKTVKTAIDAQLASGALAKDQTYADAWLSGLEQAFGIQSSGVGTSSGGGGAAGGASSATVNPEGGAGEGGATQTAGTADQAAGGQQNKENAQANEESDDPNANSGDAPARSAGAAGGTNVQTFTGALNGVSAPPVTKDANSNRPFSVQGDTFVNKGAALQRSCAVQHKGCADAANSGGSASVAECDQQETQCIIGAVV</sequence>
<organism evidence="2 3">
    <name type="scientific">Papiliotrema laurentii</name>
    <name type="common">Cryptococcus laurentii</name>
    <dbReference type="NCBI Taxonomy" id="5418"/>
    <lineage>
        <taxon>Eukaryota</taxon>
        <taxon>Fungi</taxon>
        <taxon>Dikarya</taxon>
        <taxon>Basidiomycota</taxon>
        <taxon>Agaricomycotina</taxon>
        <taxon>Tremellomycetes</taxon>
        <taxon>Tremellales</taxon>
        <taxon>Rhynchogastremaceae</taxon>
        <taxon>Papiliotrema</taxon>
    </lineage>
</organism>
<evidence type="ECO:0000313" key="2">
    <source>
        <dbReference type="EMBL" id="KAK1924616.1"/>
    </source>
</evidence>
<protein>
    <submittedName>
        <fullName evidence="2">Uncharacterized protein</fullName>
    </submittedName>
</protein>
<feature type="compositionally biased region" description="Low complexity" evidence="1">
    <location>
        <begin position="128"/>
        <end position="143"/>
    </location>
</feature>
<reference evidence="2" key="1">
    <citation type="submission" date="2023-02" db="EMBL/GenBank/DDBJ databases">
        <title>Identification and recombinant expression of a fungal hydrolase from Papiliotrema laurentii that hydrolyzes apple cutin and clears colloidal polyester polyurethane.</title>
        <authorList>
            <consortium name="DOE Joint Genome Institute"/>
            <person name="Roman V.A."/>
            <person name="Bojanowski C."/>
            <person name="Crable B.R."/>
            <person name="Wagner D.N."/>
            <person name="Hung C.S."/>
            <person name="Nadeau L.J."/>
            <person name="Schratz L."/>
            <person name="Haridas S."/>
            <person name="Pangilinan J."/>
            <person name="Lipzen A."/>
            <person name="Na H."/>
            <person name="Yan M."/>
            <person name="Ng V."/>
            <person name="Grigoriev I.V."/>
            <person name="Spatafora J.W."/>
            <person name="Barlow D."/>
            <person name="Biffinger J."/>
            <person name="Kelley-Loughnane N."/>
            <person name="Varaljay V.A."/>
            <person name="Crookes-Goodson W.J."/>
        </authorList>
    </citation>
    <scope>NUCLEOTIDE SEQUENCE</scope>
    <source>
        <strain evidence="2">5307AH</strain>
    </source>
</reference>
<keyword evidence="3" id="KW-1185">Reference proteome</keyword>
<evidence type="ECO:0000256" key="1">
    <source>
        <dbReference type="SAM" id="MobiDB-lite"/>
    </source>
</evidence>
<dbReference type="Proteomes" id="UP001182556">
    <property type="component" value="Unassembled WGS sequence"/>
</dbReference>
<gene>
    <name evidence="2" type="ORF">DB88DRAFT_486197</name>
</gene>
<evidence type="ECO:0000313" key="3">
    <source>
        <dbReference type="Proteomes" id="UP001182556"/>
    </source>
</evidence>
<comment type="caution">
    <text evidence="2">The sequence shown here is derived from an EMBL/GenBank/DDBJ whole genome shotgun (WGS) entry which is preliminary data.</text>
</comment>
<feature type="region of interest" description="Disordered" evidence="1">
    <location>
        <begin position="98"/>
        <end position="177"/>
    </location>
</feature>
<feature type="compositionally biased region" description="Gly residues" evidence="1">
    <location>
        <begin position="101"/>
        <end position="110"/>
    </location>
</feature>
<feature type="compositionally biased region" description="Polar residues" evidence="1">
    <location>
        <begin position="144"/>
        <end position="161"/>
    </location>
</feature>
<name>A0AAD9FR16_PAPLA</name>
<accession>A0AAD9FR16</accession>
<dbReference type="EMBL" id="JAODAN010000004">
    <property type="protein sequence ID" value="KAK1924616.1"/>
    <property type="molecule type" value="Genomic_DNA"/>
</dbReference>